<keyword evidence="4" id="KW-0472">Membrane</keyword>
<dbReference type="EMBL" id="CDMZ01004275">
    <property type="protein sequence ID" value="CEM49254.1"/>
    <property type="molecule type" value="Genomic_DNA"/>
</dbReference>
<dbReference type="PRINTS" id="PR00625">
    <property type="entry name" value="JDOMAIN"/>
</dbReference>
<evidence type="ECO:0000256" key="4">
    <source>
        <dbReference type="ARBA" id="ARBA00023136"/>
    </source>
</evidence>
<dbReference type="GO" id="GO:0005789">
    <property type="term" value="C:endoplasmic reticulum membrane"/>
    <property type="evidence" value="ECO:0007669"/>
    <property type="project" value="TreeGrafter"/>
</dbReference>
<evidence type="ECO:0000256" key="5">
    <source>
        <dbReference type="ARBA" id="ARBA00023186"/>
    </source>
</evidence>
<reference evidence="7" key="1">
    <citation type="submission" date="2014-11" db="EMBL/GenBank/DDBJ databases">
        <authorList>
            <person name="Otto D Thomas"/>
            <person name="Naeem Raeece"/>
        </authorList>
    </citation>
    <scope>NUCLEOTIDE SEQUENCE</scope>
</reference>
<evidence type="ECO:0000256" key="3">
    <source>
        <dbReference type="ARBA" id="ARBA00022989"/>
    </source>
</evidence>
<protein>
    <recommendedName>
        <fullName evidence="6">J domain-containing protein</fullName>
    </recommendedName>
</protein>
<dbReference type="AlphaFoldDB" id="A0A0G4HXM3"/>
<dbReference type="GO" id="GO:0006457">
    <property type="term" value="P:protein folding"/>
    <property type="evidence" value="ECO:0007669"/>
    <property type="project" value="InterPro"/>
</dbReference>
<evidence type="ECO:0000256" key="1">
    <source>
        <dbReference type="ARBA" id="ARBA00004141"/>
    </source>
</evidence>
<name>A0A0G4HXM3_9ALVE</name>
<sequence>MTENLFCGNRNCYYVLGVEQTATSQEIKKAFRQISLKYHPDKNKDPKAVGIFREAAQAYEILNSESRREAYDYFLENPHSYLASLYGVAAAYTDAQIGFHWVILGTLLFLSGIQWINQGWHYTHVRTNIKKAPKFKQVVDQQWNEKYSAAEQKKMKKDKTTEQKYAELAEEILEARCELPDPPSVSSLLIVRAFRSPLTLFEAVSWHVKFKVMKKPFGPAEKEYLTKKRMGMSEWRWKRLTDEERYMHMGKELWDDGKYGHWLKEEAEKNDIKSQISAARYKQWKRWKKKVGDTNYMMAD</sequence>
<dbReference type="PhylomeDB" id="A0A0G4HXM3"/>
<dbReference type="SUPFAM" id="SSF46565">
    <property type="entry name" value="Chaperone J-domain"/>
    <property type="match status" value="1"/>
</dbReference>
<keyword evidence="5" id="KW-0143">Chaperone</keyword>
<dbReference type="PANTHER" id="PTHR44176">
    <property type="entry name" value="DNAJ HOMOLOG SUBFAMILY C MEMBER 25"/>
    <property type="match status" value="1"/>
</dbReference>
<dbReference type="CDD" id="cd06257">
    <property type="entry name" value="DnaJ"/>
    <property type="match status" value="1"/>
</dbReference>
<organism evidence="7">
    <name type="scientific">Chromera velia CCMP2878</name>
    <dbReference type="NCBI Taxonomy" id="1169474"/>
    <lineage>
        <taxon>Eukaryota</taxon>
        <taxon>Sar</taxon>
        <taxon>Alveolata</taxon>
        <taxon>Colpodellida</taxon>
        <taxon>Chromeraceae</taxon>
        <taxon>Chromera</taxon>
    </lineage>
</organism>
<gene>
    <name evidence="7" type="ORF">Cvel_9294</name>
</gene>
<dbReference type="InterPro" id="IPR044632">
    <property type="entry name" value="DNAJC25-like"/>
</dbReference>
<dbReference type="SMART" id="SM00271">
    <property type="entry name" value="DnaJ"/>
    <property type="match status" value="1"/>
</dbReference>
<dbReference type="InterPro" id="IPR036869">
    <property type="entry name" value="J_dom_sf"/>
</dbReference>
<dbReference type="PROSITE" id="PS50076">
    <property type="entry name" value="DNAJ_2"/>
    <property type="match status" value="1"/>
</dbReference>
<dbReference type="InterPro" id="IPR001623">
    <property type="entry name" value="DnaJ_domain"/>
</dbReference>
<accession>A0A0G4HXM3</accession>
<evidence type="ECO:0000256" key="2">
    <source>
        <dbReference type="ARBA" id="ARBA00022692"/>
    </source>
</evidence>
<dbReference type="Gene3D" id="1.10.287.110">
    <property type="entry name" value="DnaJ domain"/>
    <property type="match status" value="1"/>
</dbReference>
<keyword evidence="2" id="KW-0812">Transmembrane</keyword>
<evidence type="ECO:0000313" key="7">
    <source>
        <dbReference type="EMBL" id="CEM49254.1"/>
    </source>
</evidence>
<evidence type="ECO:0000259" key="6">
    <source>
        <dbReference type="PROSITE" id="PS50076"/>
    </source>
</evidence>
<dbReference type="Pfam" id="PF00226">
    <property type="entry name" value="DnaJ"/>
    <property type="match status" value="1"/>
</dbReference>
<keyword evidence="3" id="KW-1133">Transmembrane helix</keyword>
<comment type="subcellular location">
    <subcellularLocation>
        <location evidence="1">Membrane</location>
        <topology evidence="1">Multi-pass membrane protein</topology>
    </subcellularLocation>
</comment>
<proteinExistence type="predicted"/>
<feature type="domain" description="J" evidence="6">
    <location>
        <begin position="11"/>
        <end position="75"/>
    </location>
</feature>
<dbReference type="PANTHER" id="PTHR44176:SF1">
    <property type="entry name" value="DNAJ HOMOLOG SUBFAMILY C MEMBER 25"/>
    <property type="match status" value="1"/>
</dbReference>
<dbReference type="VEuPathDB" id="CryptoDB:Cvel_9294"/>